<sequence length="844" mass="93289">MGTRKSRGAFLFLPFLSFFLAIPSQISSATDTLTLSQPISVGQTLISSGQIFQLGFFNSSHSIKQYIGIWYKNISKRRVLWVANRENPLSATDSNSSLTIGSDGNLRILDGNGIPVWGTNISRQSSNSMAVLSDEGNLILKDSVLGHTLWESFNYPVDTFLPGMMIGLNTQTGEKRFLSGWRAENDPSAGKFIAGVSTDTPPQAFIWNGSGSVPYWRSGPWDGSKFIGIQDKFEGYGNGFNLISDNLVGSVYFTYSHYSSSNISFLVVTPSGSWDLVHWDNLSSSWYASWSEPGHPCDTYGFCGDFGICNKNGSQICGCLKGFVPNSDEEWRKENWSGGCRRDTELLCDKNSSGLLSGGVKSDGFFKLSGVKLPDRYVYLHDMSESGCQKWCLSNCSCVAYSYVAEIGCMVWAGGGLLDTQQFSSAGEDLFLRLAASELGKDKKKEKLIISLTTASGVILLGVVIYGLHRLRAKQKGKMEKKTKDSILSDRLNNSKDNVVNRGNPHDTKLELPTIDFEEIAAATDNFSISSKIGEGGFGPVFKGKLCDGQEVAVKRLSRCSGQGIEEFKNEIILISKLQHRNLVRLLGCCIEGEEMLIVYEYMPNKSLDTFLFDSNKRAELDWAKRLKIIQGIARGLLYLHRDSCLKIIHRDLKVSNILLDEEMNPKISDFGLARTFLCTQELANTHKVVGTLGYMSPEYAMGGIFSEKSDVFSFGVLLLEIISGKKNNSFHHNEVHTSLLGHAWDLWNEGRAMDFVDQVLADSCSLQEVTRCLHIGLLCVQDHAADRPTMSTVVLMLSSEIDCPQPKRPTFTFQSLAGSSDLRSQSNYVNSINVITVSMVEGR</sequence>
<gene>
    <name evidence="1" type="ORF">RHMOL_Rhmol02G0129800</name>
</gene>
<name>A0ACC0PP85_RHOML</name>
<protein>
    <submittedName>
        <fullName evidence="1">Uncharacterized protein</fullName>
    </submittedName>
</protein>
<accession>A0ACC0PP85</accession>
<evidence type="ECO:0000313" key="1">
    <source>
        <dbReference type="EMBL" id="KAI8567532.1"/>
    </source>
</evidence>
<reference evidence="1" key="1">
    <citation type="submission" date="2022-02" db="EMBL/GenBank/DDBJ databases">
        <title>Plant Genome Project.</title>
        <authorList>
            <person name="Zhang R.-G."/>
        </authorList>
    </citation>
    <scope>NUCLEOTIDE SEQUENCE</scope>
    <source>
        <strain evidence="1">AT1</strain>
    </source>
</reference>
<comment type="caution">
    <text evidence="1">The sequence shown here is derived from an EMBL/GenBank/DDBJ whole genome shotgun (WGS) entry which is preliminary data.</text>
</comment>
<proteinExistence type="predicted"/>
<organism evidence="1 2">
    <name type="scientific">Rhododendron molle</name>
    <name type="common">Chinese azalea</name>
    <name type="synonym">Azalea mollis</name>
    <dbReference type="NCBI Taxonomy" id="49168"/>
    <lineage>
        <taxon>Eukaryota</taxon>
        <taxon>Viridiplantae</taxon>
        <taxon>Streptophyta</taxon>
        <taxon>Embryophyta</taxon>
        <taxon>Tracheophyta</taxon>
        <taxon>Spermatophyta</taxon>
        <taxon>Magnoliopsida</taxon>
        <taxon>eudicotyledons</taxon>
        <taxon>Gunneridae</taxon>
        <taxon>Pentapetalae</taxon>
        <taxon>asterids</taxon>
        <taxon>Ericales</taxon>
        <taxon>Ericaceae</taxon>
        <taxon>Ericoideae</taxon>
        <taxon>Rhodoreae</taxon>
        <taxon>Rhododendron</taxon>
    </lineage>
</organism>
<evidence type="ECO:0000313" key="2">
    <source>
        <dbReference type="Proteomes" id="UP001062846"/>
    </source>
</evidence>
<dbReference type="Proteomes" id="UP001062846">
    <property type="component" value="Chromosome 2"/>
</dbReference>
<keyword evidence="2" id="KW-1185">Reference proteome</keyword>
<dbReference type="EMBL" id="CM046389">
    <property type="protein sequence ID" value="KAI8567532.1"/>
    <property type="molecule type" value="Genomic_DNA"/>
</dbReference>